<accession>A0A9N9HWF2</accession>
<comment type="caution">
    <text evidence="1">The sequence shown here is derived from an EMBL/GenBank/DDBJ whole genome shotgun (WGS) entry which is preliminary data.</text>
</comment>
<sequence>FAENIQLPYSSQQESAIYFKSLYKVAVFGICEDTFPYQIII</sequence>
<keyword evidence="2" id="KW-1185">Reference proteome</keyword>
<organism evidence="1 2">
    <name type="scientific">Cetraspora pellucida</name>
    <dbReference type="NCBI Taxonomy" id="1433469"/>
    <lineage>
        <taxon>Eukaryota</taxon>
        <taxon>Fungi</taxon>
        <taxon>Fungi incertae sedis</taxon>
        <taxon>Mucoromycota</taxon>
        <taxon>Glomeromycotina</taxon>
        <taxon>Glomeromycetes</taxon>
        <taxon>Diversisporales</taxon>
        <taxon>Gigasporaceae</taxon>
        <taxon>Cetraspora</taxon>
    </lineage>
</organism>
<reference evidence="1" key="1">
    <citation type="submission" date="2021-06" db="EMBL/GenBank/DDBJ databases">
        <authorList>
            <person name="Kallberg Y."/>
            <person name="Tangrot J."/>
            <person name="Rosling A."/>
        </authorList>
    </citation>
    <scope>NUCLEOTIDE SEQUENCE</scope>
    <source>
        <strain evidence="1">FL966</strain>
    </source>
</reference>
<name>A0A9N9HWF2_9GLOM</name>
<evidence type="ECO:0000313" key="1">
    <source>
        <dbReference type="EMBL" id="CAG8709558.1"/>
    </source>
</evidence>
<dbReference type="OrthoDB" id="2409189at2759"/>
<protein>
    <submittedName>
        <fullName evidence="1">14874_t:CDS:1</fullName>
    </submittedName>
</protein>
<feature type="non-terminal residue" evidence="1">
    <location>
        <position position="41"/>
    </location>
</feature>
<dbReference type="EMBL" id="CAJVQA010011654">
    <property type="protein sequence ID" value="CAG8709558.1"/>
    <property type="molecule type" value="Genomic_DNA"/>
</dbReference>
<gene>
    <name evidence="1" type="ORF">CPELLU_LOCUS12255</name>
</gene>
<evidence type="ECO:0000313" key="2">
    <source>
        <dbReference type="Proteomes" id="UP000789759"/>
    </source>
</evidence>
<dbReference type="AlphaFoldDB" id="A0A9N9HWF2"/>
<dbReference type="Proteomes" id="UP000789759">
    <property type="component" value="Unassembled WGS sequence"/>
</dbReference>
<proteinExistence type="predicted"/>